<dbReference type="Gene3D" id="3.10.180.10">
    <property type="entry name" value="2,3-Dihydroxybiphenyl 1,2-Dioxygenase, domain 1"/>
    <property type="match status" value="1"/>
</dbReference>
<dbReference type="AlphaFoldDB" id="A0A0P1FEV2"/>
<evidence type="ECO:0000313" key="1">
    <source>
        <dbReference type="EMBL" id="CUH59156.1"/>
    </source>
</evidence>
<name>A0A0P1FEV2_9RHOB</name>
<organism evidence="1 2">
    <name type="scientific">Thalassobacter stenotrophicus</name>
    <dbReference type="NCBI Taxonomy" id="266809"/>
    <lineage>
        <taxon>Bacteria</taxon>
        <taxon>Pseudomonadati</taxon>
        <taxon>Pseudomonadota</taxon>
        <taxon>Alphaproteobacteria</taxon>
        <taxon>Rhodobacterales</taxon>
        <taxon>Roseobacteraceae</taxon>
        <taxon>Thalassobacter</taxon>
    </lineage>
</organism>
<accession>A0A0P1FEV2</accession>
<gene>
    <name evidence="1" type="ORF">THS5294_00439</name>
</gene>
<dbReference type="InterPro" id="IPR029068">
    <property type="entry name" value="Glyas_Bleomycin-R_OHBP_Dase"/>
</dbReference>
<reference evidence="1 2" key="1">
    <citation type="submission" date="2015-09" db="EMBL/GenBank/DDBJ databases">
        <authorList>
            <consortium name="Swine Surveillance"/>
        </authorList>
    </citation>
    <scope>NUCLEOTIDE SEQUENCE [LARGE SCALE GENOMIC DNA]</scope>
    <source>
        <strain evidence="1 2">CECT 5294</strain>
    </source>
</reference>
<dbReference type="STRING" id="266809.PM03_07450"/>
<sequence length="35" mass="3860">MIGNRISLITLGVCDLERSLAYYSAVGFEPETVLE</sequence>
<proteinExistence type="predicted"/>
<dbReference type="EMBL" id="CYRX01000009">
    <property type="protein sequence ID" value="CUH59156.1"/>
    <property type="molecule type" value="Genomic_DNA"/>
</dbReference>
<dbReference type="Proteomes" id="UP000051298">
    <property type="component" value="Unassembled WGS sequence"/>
</dbReference>
<evidence type="ECO:0000313" key="2">
    <source>
        <dbReference type="Proteomes" id="UP000051298"/>
    </source>
</evidence>
<protein>
    <submittedName>
        <fullName evidence="1">Uncharacterized protein</fullName>
    </submittedName>
</protein>